<dbReference type="EMBL" id="KF901004">
    <property type="protein sequence ID" value="AIF14555.1"/>
    <property type="molecule type" value="Genomic_DNA"/>
</dbReference>
<dbReference type="EC" id="3.5.4.1" evidence="4"/>
<keyword evidence="1" id="KW-0479">Metal-binding</keyword>
<dbReference type="FunFam" id="3.20.20.140:FF:000019">
    <property type="entry name" value="Cytosine deaminase"/>
    <property type="match status" value="1"/>
</dbReference>
<gene>
    <name evidence="4" type="primary">codA</name>
</gene>
<organism evidence="4">
    <name type="scientific">uncultured marine thaumarchaeote KM3_67_E04</name>
    <dbReference type="NCBI Taxonomy" id="1456236"/>
    <lineage>
        <taxon>Archaea</taxon>
        <taxon>Nitrososphaerota</taxon>
        <taxon>environmental samples</taxon>
    </lineage>
</organism>
<feature type="domain" description="Amidohydrolase 3" evidence="3">
    <location>
        <begin position="74"/>
        <end position="399"/>
    </location>
</feature>
<evidence type="ECO:0000259" key="3">
    <source>
        <dbReference type="Pfam" id="PF07969"/>
    </source>
</evidence>
<protein>
    <submittedName>
        <fullName evidence="4">Cytosine deaminase and related metal-dependent hydrolase protein (CodA)</fullName>
        <ecNumber evidence="4">3.5.4.1</ecNumber>
    </submittedName>
</protein>
<keyword evidence="2 4" id="KW-0378">Hydrolase</keyword>
<dbReference type="SUPFAM" id="SSF51338">
    <property type="entry name" value="Composite domain of metallo-dependent hydrolases"/>
    <property type="match status" value="1"/>
</dbReference>
<dbReference type="AlphaFoldDB" id="A0A075HHD0"/>
<evidence type="ECO:0000256" key="2">
    <source>
        <dbReference type="ARBA" id="ARBA00022801"/>
    </source>
</evidence>
<dbReference type="Gene3D" id="2.30.40.10">
    <property type="entry name" value="Urease, subunit C, domain 1"/>
    <property type="match status" value="1"/>
</dbReference>
<dbReference type="InterPro" id="IPR011059">
    <property type="entry name" value="Metal-dep_hydrolase_composite"/>
</dbReference>
<dbReference type="InterPro" id="IPR013108">
    <property type="entry name" value="Amidohydro_3"/>
</dbReference>
<sequence length="411" mass="44847">MDLVVRSAKLRGRSELVDIGISDGVIAEISERIAQKAVKELNAEGNLITPSFVNPHEHLDTAMISESTRPNMSGTLFEGIEILREAKKKYTVEDVKKVAVNAIHMLVENGTTIIRSHANVDSVTQLNSINGLVEARKECKDLVTLQIVALPQEGLIRDQSTAELMRKSMEAGADIVGGIPAYENTEEDSKKHIDIVFDIAKEFGAGIDMHVDENDDPNSRNLQYFATKSIKEHIANATASHACALASYDDSYAAKVIGLVKEAKMSVIANPCTNLMLQGRFDKQPIRRGLTRVKELNTVGVNVACGQDGINDTFDPLSGKCDMLQIAWIMGHAAQLSTPSEVDLLLDMITKNAAKALGIKRFGLDVGNEANLNIIDAKDVYQAIRMQSDRLYVIRLGNVVAGTKMNSNNGF</sequence>
<dbReference type="PANTHER" id="PTHR32027:SF0">
    <property type="entry name" value="CYTOSINE DEAMINASE"/>
    <property type="match status" value="1"/>
</dbReference>
<dbReference type="InterPro" id="IPR052349">
    <property type="entry name" value="Metallo-hydrolase_Enzymes"/>
</dbReference>
<dbReference type="SUPFAM" id="SSF51556">
    <property type="entry name" value="Metallo-dependent hydrolases"/>
    <property type="match status" value="1"/>
</dbReference>
<reference evidence="4" key="1">
    <citation type="journal article" date="2014" name="Genome Biol. Evol.">
        <title>Pangenome evidence for extensive interdomain horizontal transfer affecting lineage core and shell genes in uncultured planktonic thaumarchaeota and euryarchaeota.</title>
        <authorList>
            <person name="Deschamps P."/>
            <person name="Zivanovic Y."/>
            <person name="Moreira D."/>
            <person name="Rodriguez-Valera F."/>
            <person name="Lopez-Garcia P."/>
        </authorList>
    </citation>
    <scope>NUCLEOTIDE SEQUENCE</scope>
</reference>
<dbReference type="PANTHER" id="PTHR32027">
    <property type="entry name" value="CYTOSINE DEAMINASE"/>
    <property type="match status" value="1"/>
</dbReference>
<dbReference type="InterPro" id="IPR032466">
    <property type="entry name" value="Metal_Hydrolase"/>
</dbReference>
<evidence type="ECO:0000256" key="1">
    <source>
        <dbReference type="ARBA" id="ARBA00022723"/>
    </source>
</evidence>
<dbReference type="GO" id="GO:0004131">
    <property type="term" value="F:cytosine deaminase activity"/>
    <property type="evidence" value="ECO:0007669"/>
    <property type="project" value="UniProtKB-EC"/>
</dbReference>
<dbReference type="Pfam" id="PF07969">
    <property type="entry name" value="Amidohydro_3"/>
    <property type="match status" value="1"/>
</dbReference>
<dbReference type="CDD" id="cd01293">
    <property type="entry name" value="Bact_CD"/>
    <property type="match status" value="1"/>
</dbReference>
<accession>A0A075HHD0</accession>
<dbReference type="GO" id="GO:0046872">
    <property type="term" value="F:metal ion binding"/>
    <property type="evidence" value="ECO:0007669"/>
    <property type="project" value="UniProtKB-KW"/>
</dbReference>
<proteinExistence type="predicted"/>
<name>A0A075HHD0_9ARCH</name>
<dbReference type="Gene3D" id="3.20.20.140">
    <property type="entry name" value="Metal-dependent hydrolases"/>
    <property type="match status" value="1"/>
</dbReference>
<evidence type="ECO:0000313" key="4">
    <source>
        <dbReference type="EMBL" id="AIF14555.1"/>
    </source>
</evidence>